<keyword evidence="3" id="KW-1185">Reference proteome</keyword>
<proteinExistence type="predicted"/>
<gene>
    <name evidence="2" type="ORF">P4447_00540</name>
</gene>
<name>A0ABU6N484_9BACI</name>
<comment type="caution">
    <text evidence="2">The sequence shown here is derived from an EMBL/GenBank/DDBJ whole genome shotgun (WGS) entry which is preliminary data.</text>
</comment>
<evidence type="ECO:0008006" key="4">
    <source>
        <dbReference type="Google" id="ProtNLM"/>
    </source>
</evidence>
<evidence type="ECO:0000256" key="1">
    <source>
        <dbReference type="SAM" id="MobiDB-lite"/>
    </source>
</evidence>
<feature type="region of interest" description="Disordered" evidence="1">
    <location>
        <begin position="1"/>
        <end position="51"/>
    </location>
</feature>
<dbReference type="Proteomes" id="UP001330749">
    <property type="component" value="Unassembled WGS sequence"/>
</dbReference>
<feature type="compositionally biased region" description="Polar residues" evidence="1">
    <location>
        <begin position="8"/>
        <end position="23"/>
    </location>
</feature>
<accession>A0ABU6N484</accession>
<sequence>MTKKYNRGSGNQNSPRAGQTQAEFASEFVSGDNSKGNKNNVKAQQSPNPKQ</sequence>
<reference evidence="2 3" key="1">
    <citation type="submission" date="2023-03" db="EMBL/GenBank/DDBJ databases">
        <title>Bacillus Genome Sequencing.</title>
        <authorList>
            <person name="Dunlap C."/>
        </authorList>
    </citation>
    <scope>NUCLEOTIDE SEQUENCE [LARGE SCALE GENOMIC DNA]</scope>
    <source>
        <strain evidence="2 3">B-14544</strain>
    </source>
</reference>
<evidence type="ECO:0000313" key="3">
    <source>
        <dbReference type="Proteomes" id="UP001330749"/>
    </source>
</evidence>
<evidence type="ECO:0000313" key="2">
    <source>
        <dbReference type="EMBL" id="MED3561046.1"/>
    </source>
</evidence>
<dbReference type="RefSeq" id="WP_327965866.1">
    <property type="nucleotide sequence ID" value="NZ_JARMQG010000004.1"/>
</dbReference>
<organism evidence="2 3">
    <name type="scientific">Bacillus xiapuensis</name>
    <dbReference type="NCBI Taxonomy" id="2014075"/>
    <lineage>
        <taxon>Bacteria</taxon>
        <taxon>Bacillati</taxon>
        <taxon>Bacillota</taxon>
        <taxon>Bacilli</taxon>
        <taxon>Bacillales</taxon>
        <taxon>Bacillaceae</taxon>
        <taxon>Bacillus</taxon>
    </lineage>
</organism>
<protein>
    <recommendedName>
        <fullName evidence="4">Small, acid-soluble spore protein gamma-type</fullName>
    </recommendedName>
</protein>
<dbReference type="EMBL" id="JARMQG010000004">
    <property type="protein sequence ID" value="MED3561046.1"/>
    <property type="molecule type" value="Genomic_DNA"/>
</dbReference>
<feature type="compositionally biased region" description="Polar residues" evidence="1">
    <location>
        <begin position="31"/>
        <end position="51"/>
    </location>
</feature>